<reference evidence="3 4" key="1">
    <citation type="submission" date="2019-12" db="EMBL/GenBank/DDBJ databases">
        <authorList>
            <person name="Kun Z."/>
        </authorList>
    </citation>
    <scope>NUCLEOTIDE SEQUENCE [LARGE SCALE GENOMIC DNA]</scope>
    <source>
        <strain evidence="3 4">YIM 123512</strain>
    </source>
</reference>
<protein>
    <submittedName>
        <fullName evidence="3">Uncharacterized protein</fullName>
    </submittedName>
</protein>
<dbReference type="AlphaFoldDB" id="A0A6L7F3I0"/>
<keyword evidence="2" id="KW-1133">Transmembrane helix</keyword>
<feature type="region of interest" description="Disordered" evidence="1">
    <location>
        <begin position="33"/>
        <end position="53"/>
    </location>
</feature>
<evidence type="ECO:0000256" key="1">
    <source>
        <dbReference type="SAM" id="MobiDB-lite"/>
    </source>
</evidence>
<gene>
    <name evidence="3" type="ORF">GRQ65_19720</name>
</gene>
<sequence>MNRRLLVFLIVLLFIVVVGGVFVLIGVIQGDKTSVDRNGGVSAPALSRTSGGY</sequence>
<keyword evidence="2" id="KW-0472">Membrane</keyword>
<keyword evidence="2" id="KW-0812">Transmembrane</keyword>
<proteinExistence type="predicted"/>
<dbReference type="RefSeq" id="WP_160879712.1">
    <property type="nucleotide sequence ID" value="NZ_WUEK01000015.1"/>
</dbReference>
<organism evidence="3 4">
    <name type="scientific">Nocardioides flavescens</name>
    <dbReference type="NCBI Taxonomy" id="2691959"/>
    <lineage>
        <taxon>Bacteria</taxon>
        <taxon>Bacillati</taxon>
        <taxon>Actinomycetota</taxon>
        <taxon>Actinomycetes</taxon>
        <taxon>Propionibacteriales</taxon>
        <taxon>Nocardioidaceae</taxon>
        <taxon>Nocardioides</taxon>
    </lineage>
</organism>
<comment type="caution">
    <text evidence="3">The sequence shown here is derived from an EMBL/GenBank/DDBJ whole genome shotgun (WGS) entry which is preliminary data.</text>
</comment>
<evidence type="ECO:0000313" key="3">
    <source>
        <dbReference type="EMBL" id="MXG91775.1"/>
    </source>
</evidence>
<evidence type="ECO:0000256" key="2">
    <source>
        <dbReference type="SAM" id="Phobius"/>
    </source>
</evidence>
<name>A0A6L7F3I0_9ACTN</name>
<dbReference type="EMBL" id="WUEK01000015">
    <property type="protein sequence ID" value="MXG91775.1"/>
    <property type="molecule type" value="Genomic_DNA"/>
</dbReference>
<evidence type="ECO:0000313" key="4">
    <source>
        <dbReference type="Proteomes" id="UP000473325"/>
    </source>
</evidence>
<accession>A0A6L7F3I0</accession>
<dbReference type="Proteomes" id="UP000473325">
    <property type="component" value="Unassembled WGS sequence"/>
</dbReference>
<keyword evidence="4" id="KW-1185">Reference proteome</keyword>
<feature type="transmembrane region" description="Helical" evidence="2">
    <location>
        <begin position="6"/>
        <end position="28"/>
    </location>
</feature>